<evidence type="ECO:0000313" key="6">
    <source>
        <dbReference type="EMBL" id="EOA27585.1"/>
    </source>
</evidence>
<organism evidence="6 7">
    <name type="scientific">Capsella rubella</name>
    <dbReference type="NCBI Taxonomy" id="81985"/>
    <lineage>
        <taxon>Eukaryota</taxon>
        <taxon>Viridiplantae</taxon>
        <taxon>Streptophyta</taxon>
        <taxon>Embryophyta</taxon>
        <taxon>Tracheophyta</taxon>
        <taxon>Spermatophyta</taxon>
        <taxon>Magnoliopsida</taxon>
        <taxon>eudicotyledons</taxon>
        <taxon>Gunneridae</taxon>
        <taxon>Pentapetalae</taxon>
        <taxon>rosids</taxon>
        <taxon>malvids</taxon>
        <taxon>Brassicales</taxon>
        <taxon>Brassicaceae</taxon>
        <taxon>Camelineae</taxon>
        <taxon>Capsella</taxon>
    </lineage>
</organism>
<evidence type="ECO:0000256" key="3">
    <source>
        <dbReference type="ARBA" id="ARBA00038471"/>
    </source>
</evidence>
<evidence type="ECO:0000259" key="5">
    <source>
        <dbReference type="SMART" id="SM00856"/>
    </source>
</evidence>
<dbReference type="EMBL" id="KB870808">
    <property type="protein sequence ID" value="EOA27585.1"/>
    <property type="molecule type" value="Genomic_DNA"/>
</dbReference>
<evidence type="ECO:0000256" key="1">
    <source>
        <dbReference type="ARBA" id="ARBA00022729"/>
    </source>
</evidence>
<dbReference type="InterPro" id="IPR052421">
    <property type="entry name" value="PCW_Enzyme_Inhibitor"/>
</dbReference>
<dbReference type="InterPro" id="IPR035513">
    <property type="entry name" value="Invertase/methylesterase_inhib"/>
</dbReference>
<dbReference type="STRING" id="81985.R0HQL7"/>
<dbReference type="eggNOG" id="ENOG502R7MT">
    <property type="taxonomic scope" value="Eukaryota"/>
</dbReference>
<dbReference type="CDD" id="cd15800">
    <property type="entry name" value="PMEI-like_2"/>
    <property type="match status" value="1"/>
</dbReference>
<keyword evidence="1" id="KW-0732">Signal</keyword>
<dbReference type="SUPFAM" id="SSF101148">
    <property type="entry name" value="Plant invertase/pectin methylesterase inhibitor"/>
    <property type="match status" value="1"/>
</dbReference>
<dbReference type="Proteomes" id="UP000029121">
    <property type="component" value="Unassembled WGS sequence"/>
</dbReference>
<dbReference type="PANTHER" id="PTHR36710:SF21">
    <property type="entry name" value="PECTINESTERASE INHIBITOR DOMAIN-CONTAINING PROTEIN"/>
    <property type="match status" value="1"/>
</dbReference>
<proteinExistence type="inferred from homology"/>
<dbReference type="FunFam" id="1.20.140.40:FF:000003">
    <property type="entry name" value="Invertase/pectin methylesterase inhibitor family protein"/>
    <property type="match status" value="1"/>
</dbReference>
<dbReference type="NCBIfam" id="TIGR01614">
    <property type="entry name" value="PME_inhib"/>
    <property type="match status" value="1"/>
</dbReference>
<accession>R0HQL7</accession>
<gene>
    <name evidence="6" type="ORF">CARUB_v10023724mg</name>
</gene>
<evidence type="ECO:0000256" key="2">
    <source>
        <dbReference type="ARBA" id="ARBA00023157"/>
    </source>
</evidence>
<evidence type="ECO:0000313" key="7">
    <source>
        <dbReference type="Proteomes" id="UP000029121"/>
    </source>
</evidence>
<dbReference type="GO" id="GO:0004857">
    <property type="term" value="F:enzyme inhibitor activity"/>
    <property type="evidence" value="ECO:0007669"/>
    <property type="project" value="InterPro"/>
</dbReference>
<name>R0HQL7_9BRAS</name>
<dbReference type="AlphaFoldDB" id="R0HQL7"/>
<evidence type="ECO:0000256" key="4">
    <source>
        <dbReference type="SAM" id="MobiDB-lite"/>
    </source>
</evidence>
<comment type="similarity">
    <text evidence="3">Belongs to the PMEI family.</text>
</comment>
<keyword evidence="7" id="KW-1185">Reference proteome</keyword>
<dbReference type="OrthoDB" id="770764at2759"/>
<sequence>LKPVNYILLAFKFQSITELIKKMEPYKVIVLIGVTVCCYTFSGVQAIGRSVEDASQAPASSPEGPLLEPPVSSISAVPASAPSPTSEDIGSGPSTSTTETSAPGPSEEDIDMDIDIDFDSVTNIADLAPKFEHITKFDFSSMKIDTTAKDLCKNTDYNNECIAAILPDLRKRDGGSGGFEAKDVMRMEAESLFKKAKATLDYAKRVMEDSKTPMPVKEAMSVCVENYDSLISGLEDAKTAMDDGDYGRLDSVLSAAISDVSTCSDNFVDIPGVDSPTASLDELMKKLCSNVLAMSQKVQNR</sequence>
<dbReference type="KEGG" id="crb:17888456"/>
<dbReference type="PANTHER" id="PTHR36710">
    <property type="entry name" value="PECTINESTERASE INHIBITOR-LIKE"/>
    <property type="match status" value="1"/>
</dbReference>
<dbReference type="InterPro" id="IPR006501">
    <property type="entry name" value="Pectinesterase_inhib_dom"/>
</dbReference>
<reference evidence="7" key="1">
    <citation type="journal article" date="2013" name="Nat. Genet.">
        <title>The Capsella rubella genome and the genomic consequences of rapid mating system evolution.</title>
        <authorList>
            <person name="Slotte T."/>
            <person name="Hazzouri K.M."/>
            <person name="Agren J.A."/>
            <person name="Koenig D."/>
            <person name="Maumus F."/>
            <person name="Guo Y.L."/>
            <person name="Steige K."/>
            <person name="Platts A.E."/>
            <person name="Escobar J.S."/>
            <person name="Newman L.K."/>
            <person name="Wang W."/>
            <person name="Mandakova T."/>
            <person name="Vello E."/>
            <person name="Smith L.M."/>
            <person name="Henz S.R."/>
            <person name="Steffen J."/>
            <person name="Takuno S."/>
            <person name="Brandvain Y."/>
            <person name="Coop G."/>
            <person name="Andolfatto P."/>
            <person name="Hu T.T."/>
            <person name="Blanchette M."/>
            <person name="Clark R.M."/>
            <person name="Quesneville H."/>
            <person name="Nordborg M."/>
            <person name="Gaut B.S."/>
            <person name="Lysak M.A."/>
            <person name="Jenkins J."/>
            <person name="Grimwood J."/>
            <person name="Chapman J."/>
            <person name="Prochnik S."/>
            <person name="Shu S."/>
            <person name="Rokhsar D."/>
            <person name="Schmutz J."/>
            <person name="Weigel D."/>
            <person name="Wright S.I."/>
        </authorList>
    </citation>
    <scope>NUCLEOTIDE SEQUENCE [LARGE SCALE GENOMIC DNA]</scope>
    <source>
        <strain evidence="7">cv. Monte Gargano</strain>
    </source>
</reference>
<feature type="domain" description="Pectinesterase inhibitor" evidence="5">
    <location>
        <begin position="143"/>
        <end position="294"/>
    </location>
</feature>
<feature type="region of interest" description="Disordered" evidence="4">
    <location>
        <begin position="55"/>
        <end position="111"/>
    </location>
</feature>
<feature type="compositionally biased region" description="Low complexity" evidence="4">
    <location>
        <begin position="69"/>
        <end position="105"/>
    </location>
</feature>
<protein>
    <recommendedName>
        <fullName evidence="5">Pectinesterase inhibitor domain-containing protein</fullName>
    </recommendedName>
</protein>
<keyword evidence="2" id="KW-1015">Disulfide bond</keyword>
<feature type="non-terminal residue" evidence="6">
    <location>
        <position position="1"/>
    </location>
</feature>
<dbReference type="SMART" id="SM00856">
    <property type="entry name" value="PMEI"/>
    <property type="match status" value="1"/>
</dbReference>
<dbReference type="Gene3D" id="1.20.140.40">
    <property type="entry name" value="Invertase/pectin methylesterase inhibitor family protein"/>
    <property type="match status" value="1"/>
</dbReference>
<dbReference type="Pfam" id="PF04043">
    <property type="entry name" value="PMEI"/>
    <property type="match status" value="1"/>
</dbReference>